<evidence type="ECO:0000313" key="2">
    <source>
        <dbReference type="EMBL" id="GGH65681.1"/>
    </source>
</evidence>
<keyword evidence="1" id="KW-0732">Signal</keyword>
<protein>
    <submittedName>
        <fullName evidence="2">Uncharacterized protein</fullName>
    </submittedName>
</protein>
<dbReference type="EMBL" id="BMIB01000002">
    <property type="protein sequence ID" value="GGH65681.1"/>
    <property type="molecule type" value="Genomic_DNA"/>
</dbReference>
<feature type="chain" id="PRO_5036880345" evidence="1">
    <location>
        <begin position="23"/>
        <end position="83"/>
    </location>
</feature>
<reference evidence="2" key="1">
    <citation type="journal article" date="2014" name="Int. J. Syst. Evol. Microbiol.">
        <title>Complete genome sequence of Corynebacterium casei LMG S-19264T (=DSM 44701T), isolated from a smear-ripened cheese.</title>
        <authorList>
            <consortium name="US DOE Joint Genome Institute (JGI-PGF)"/>
            <person name="Walter F."/>
            <person name="Albersmeier A."/>
            <person name="Kalinowski J."/>
            <person name="Ruckert C."/>
        </authorList>
    </citation>
    <scope>NUCLEOTIDE SEQUENCE</scope>
    <source>
        <strain evidence="2">CGMCC 1.15290</strain>
    </source>
</reference>
<proteinExistence type="predicted"/>
<dbReference type="RefSeq" id="WP_188951803.1">
    <property type="nucleotide sequence ID" value="NZ_BMIB01000002.1"/>
</dbReference>
<accession>A0A917IW00</accession>
<dbReference type="AlphaFoldDB" id="A0A917IW00"/>
<evidence type="ECO:0000256" key="1">
    <source>
        <dbReference type="SAM" id="SignalP"/>
    </source>
</evidence>
<comment type="caution">
    <text evidence="2">The sequence shown here is derived from an EMBL/GenBank/DDBJ whole genome shotgun (WGS) entry which is preliminary data.</text>
</comment>
<evidence type="ECO:0000313" key="3">
    <source>
        <dbReference type="Proteomes" id="UP000627292"/>
    </source>
</evidence>
<gene>
    <name evidence="2" type="ORF">GCM10011379_19070</name>
</gene>
<sequence>MNKSKIVLSAVATIAAIGGAFALKSSKVTGAHILLDQNRDGVCTTDALGYVTTSALSGYQYNYATITQAETKDCIRKYYTIFN</sequence>
<dbReference type="Proteomes" id="UP000627292">
    <property type="component" value="Unassembled WGS sequence"/>
</dbReference>
<keyword evidence="3" id="KW-1185">Reference proteome</keyword>
<organism evidence="2 3">
    <name type="scientific">Filimonas zeae</name>
    <dbReference type="NCBI Taxonomy" id="1737353"/>
    <lineage>
        <taxon>Bacteria</taxon>
        <taxon>Pseudomonadati</taxon>
        <taxon>Bacteroidota</taxon>
        <taxon>Chitinophagia</taxon>
        <taxon>Chitinophagales</taxon>
        <taxon>Chitinophagaceae</taxon>
        <taxon>Filimonas</taxon>
    </lineage>
</organism>
<name>A0A917IW00_9BACT</name>
<feature type="signal peptide" evidence="1">
    <location>
        <begin position="1"/>
        <end position="22"/>
    </location>
</feature>
<reference evidence="2" key="2">
    <citation type="submission" date="2020-09" db="EMBL/GenBank/DDBJ databases">
        <authorList>
            <person name="Sun Q."/>
            <person name="Zhou Y."/>
        </authorList>
    </citation>
    <scope>NUCLEOTIDE SEQUENCE</scope>
    <source>
        <strain evidence="2">CGMCC 1.15290</strain>
    </source>
</reference>